<accession>A0A1K1SGL9</accession>
<evidence type="ECO:0000313" key="3">
    <source>
        <dbReference type="Proteomes" id="UP000183788"/>
    </source>
</evidence>
<gene>
    <name evidence="2" type="ORF">SAMN05661012_05333</name>
</gene>
<proteinExistence type="predicted"/>
<dbReference type="AlphaFoldDB" id="A0A1K1SGL9"/>
<dbReference type="STRING" id="1004.SAMN05661012_05333"/>
<protein>
    <submittedName>
        <fullName evidence="2">Uncharacterized protein</fullName>
    </submittedName>
</protein>
<keyword evidence="1" id="KW-0732">Signal</keyword>
<dbReference type="EMBL" id="FPIZ01000022">
    <property type="protein sequence ID" value="SFW83061.1"/>
    <property type="molecule type" value="Genomic_DNA"/>
</dbReference>
<name>A0A1K1SGL9_9BACT</name>
<organism evidence="2 3">
    <name type="scientific">Chitinophaga sancti</name>
    <dbReference type="NCBI Taxonomy" id="1004"/>
    <lineage>
        <taxon>Bacteria</taxon>
        <taxon>Pseudomonadati</taxon>
        <taxon>Bacteroidota</taxon>
        <taxon>Chitinophagia</taxon>
        <taxon>Chitinophagales</taxon>
        <taxon>Chitinophagaceae</taxon>
        <taxon>Chitinophaga</taxon>
    </lineage>
</organism>
<dbReference type="Proteomes" id="UP000183788">
    <property type="component" value="Unassembled WGS sequence"/>
</dbReference>
<evidence type="ECO:0000256" key="1">
    <source>
        <dbReference type="SAM" id="SignalP"/>
    </source>
</evidence>
<evidence type="ECO:0000313" key="2">
    <source>
        <dbReference type="EMBL" id="SFW83061.1"/>
    </source>
</evidence>
<feature type="signal peptide" evidence="1">
    <location>
        <begin position="1"/>
        <end position="24"/>
    </location>
</feature>
<reference evidence="2 3" key="1">
    <citation type="submission" date="2016-11" db="EMBL/GenBank/DDBJ databases">
        <authorList>
            <person name="Jaros S."/>
            <person name="Januszkiewicz K."/>
            <person name="Wedrychowicz H."/>
        </authorList>
    </citation>
    <scope>NUCLEOTIDE SEQUENCE [LARGE SCALE GENOMIC DNA]</scope>
    <source>
        <strain evidence="2 3">DSM 784</strain>
    </source>
</reference>
<feature type="chain" id="PRO_5012521037" evidence="1">
    <location>
        <begin position="25"/>
        <end position="70"/>
    </location>
</feature>
<sequence>MFHLKNICGAFFLLLLLAANVAVKAQSREVCYNPNLVKDTTKRSIRKAFYNSGQSYSGRQIRHIHYSREK</sequence>